<name>A0A8H2VBY3_9SACH</name>
<dbReference type="GO" id="GO:0008270">
    <property type="term" value="F:zinc ion binding"/>
    <property type="evidence" value="ECO:0007669"/>
    <property type="project" value="InterPro"/>
</dbReference>
<sequence>MNTASITISNRDEDLPPLLLPSINPNIRNIMNNTNNIIDHHHHNDIKSNILLSNDNGITNTTTTTNNIIKIDPFLHKKRQSDSSIKNEDQSTMINGLESLASLATKRPKLSSNNNDNIITTTPSSTSSTSTTSSTMPASLLIGLHHNIHTPPPILNIGNTTTTTTTTTTSNPQSNIDTPRSITPASGIPSRSVTPLRKNQIPSTASPTSSVSSSSTNTTNSQTSKRQRVGPSCDKCRLKKIKCDAHIEVLIQDESVLTFATELLHYALTRDDVIRHRITLESQFHIESDTLDTFLKQSFENYNPNAGNKQFINSISIIKHIDKLILFKPCLSCCKKKYPVIITEFGTPNPFKEFLNCCTFSKGFTRADINIFSRINKRISGKSIYEMNTNDYKNSGF</sequence>
<feature type="region of interest" description="Disordered" evidence="1">
    <location>
        <begin position="151"/>
        <end position="230"/>
    </location>
</feature>
<evidence type="ECO:0000313" key="3">
    <source>
        <dbReference type="Proteomes" id="UP000644660"/>
    </source>
</evidence>
<feature type="compositionally biased region" description="Low complexity" evidence="1">
    <location>
        <begin position="111"/>
        <end position="135"/>
    </location>
</feature>
<protein>
    <submittedName>
        <fullName evidence="2">Some similarities with Saccharomyces cerevisiae YGL162W SUT1 Transcription factor of the Zn[II]2Cys6 family involved in sterol uptake</fullName>
    </submittedName>
</protein>
<dbReference type="Proteomes" id="UP000644660">
    <property type="component" value="Unassembled WGS sequence"/>
</dbReference>
<keyword evidence="3" id="KW-1185">Reference proteome</keyword>
<accession>A0A8H2VBY3</accession>
<proteinExistence type="predicted"/>
<feature type="region of interest" description="Disordered" evidence="1">
    <location>
        <begin position="106"/>
        <end position="135"/>
    </location>
</feature>
<evidence type="ECO:0000313" key="2">
    <source>
        <dbReference type="EMBL" id="CAB4252456.1"/>
    </source>
</evidence>
<feature type="compositionally biased region" description="Low complexity" evidence="1">
    <location>
        <begin position="160"/>
        <end position="169"/>
    </location>
</feature>
<dbReference type="InterPro" id="IPR036864">
    <property type="entry name" value="Zn2-C6_fun-type_DNA-bd_sf"/>
</dbReference>
<reference evidence="2 3" key="1">
    <citation type="submission" date="2020-05" db="EMBL/GenBank/DDBJ databases">
        <authorList>
            <person name="Casaregola S."/>
            <person name="Devillers H."/>
            <person name="Grondin C."/>
        </authorList>
    </citation>
    <scope>NUCLEOTIDE SEQUENCE [LARGE SCALE GENOMIC DNA]</scope>
    <source>
        <strain evidence="2 3">CLIB 1767</strain>
    </source>
</reference>
<comment type="caution">
    <text evidence="2">The sequence shown here is derived from an EMBL/GenBank/DDBJ whole genome shotgun (WGS) entry which is preliminary data.</text>
</comment>
<dbReference type="SUPFAM" id="SSF57701">
    <property type="entry name" value="Zn2/Cys6 DNA-binding domain"/>
    <property type="match status" value="1"/>
</dbReference>
<feature type="compositionally biased region" description="Polar residues" evidence="1">
    <location>
        <begin position="170"/>
        <end position="193"/>
    </location>
</feature>
<feature type="compositionally biased region" description="Low complexity" evidence="1">
    <location>
        <begin position="203"/>
        <end position="224"/>
    </location>
</feature>
<evidence type="ECO:0000256" key="1">
    <source>
        <dbReference type="SAM" id="MobiDB-lite"/>
    </source>
</evidence>
<dbReference type="EMBL" id="CAEFZW010000001">
    <property type="protein sequence ID" value="CAB4252456.1"/>
    <property type="molecule type" value="Genomic_DNA"/>
</dbReference>
<dbReference type="InterPro" id="IPR001138">
    <property type="entry name" value="Zn2Cys6_DnaBD"/>
</dbReference>
<dbReference type="OrthoDB" id="4036575at2759"/>
<dbReference type="GeneID" id="64855584"/>
<gene>
    <name evidence="2" type="ORF">KABA2_01S14058</name>
</gene>
<dbReference type="GO" id="GO:0000981">
    <property type="term" value="F:DNA-binding transcription factor activity, RNA polymerase II-specific"/>
    <property type="evidence" value="ECO:0007669"/>
    <property type="project" value="InterPro"/>
</dbReference>
<organism evidence="2 3">
    <name type="scientific">Maudiozyma barnettii</name>
    <dbReference type="NCBI Taxonomy" id="61262"/>
    <lineage>
        <taxon>Eukaryota</taxon>
        <taxon>Fungi</taxon>
        <taxon>Dikarya</taxon>
        <taxon>Ascomycota</taxon>
        <taxon>Saccharomycotina</taxon>
        <taxon>Saccharomycetes</taxon>
        <taxon>Saccharomycetales</taxon>
        <taxon>Saccharomycetaceae</taxon>
        <taxon>Maudiozyma</taxon>
    </lineage>
</organism>
<dbReference type="RefSeq" id="XP_041404494.1">
    <property type="nucleotide sequence ID" value="XM_041548560.1"/>
</dbReference>
<dbReference type="AlphaFoldDB" id="A0A8H2VBY3"/>
<dbReference type="CDD" id="cd00067">
    <property type="entry name" value="GAL4"/>
    <property type="match status" value="1"/>
</dbReference>